<protein>
    <submittedName>
        <fullName evidence="2">Glycerophosphodiester phosphodiesterase</fullName>
    </submittedName>
</protein>
<dbReference type="Pfam" id="PF03009">
    <property type="entry name" value="GDPD"/>
    <property type="match status" value="1"/>
</dbReference>
<dbReference type="Proteomes" id="UP001271274">
    <property type="component" value="Unassembled WGS sequence"/>
</dbReference>
<keyword evidence="3" id="KW-1185">Reference proteome</keyword>
<dbReference type="PANTHER" id="PTHR46211">
    <property type="entry name" value="GLYCEROPHOSPHORYL DIESTER PHOSPHODIESTERASE"/>
    <property type="match status" value="1"/>
</dbReference>
<dbReference type="PANTHER" id="PTHR46211:SF14">
    <property type="entry name" value="GLYCEROPHOSPHODIESTER PHOSPHODIESTERASE"/>
    <property type="match status" value="1"/>
</dbReference>
<dbReference type="Gene3D" id="3.20.20.190">
    <property type="entry name" value="Phosphatidylinositol (PI) phosphodiesterase"/>
    <property type="match status" value="1"/>
</dbReference>
<dbReference type="InterPro" id="IPR017946">
    <property type="entry name" value="PLC-like_Pdiesterase_TIM-brl"/>
</dbReference>
<evidence type="ECO:0000313" key="2">
    <source>
        <dbReference type="EMBL" id="MDX3706953.1"/>
    </source>
</evidence>
<organism evidence="2 3">
    <name type="scientific">Streptomyces europaeiscabiei</name>
    <dbReference type="NCBI Taxonomy" id="146819"/>
    <lineage>
        <taxon>Bacteria</taxon>
        <taxon>Bacillati</taxon>
        <taxon>Actinomycetota</taxon>
        <taxon>Actinomycetes</taxon>
        <taxon>Kitasatosporales</taxon>
        <taxon>Streptomycetaceae</taxon>
        <taxon>Streptomyces</taxon>
    </lineage>
</organism>
<dbReference type="InterPro" id="IPR030395">
    <property type="entry name" value="GP_PDE_dom"/>
</dbReference>
<sequence>MKRKPSIVAHKGASAYRPGNTQAAFELAVEQGADCIELDVQLTADGHILVYDRWCLDDGTNRLSVAKSTLEQIRQFCTAQQMTSTGEAAPGILTLPQALALLEPKSVEVMVELKNSYLLQPPELGHRVAEELKRADMLDRSYVFSFDHAMIAGMRGTPGVRTGILYVANLLNLEDYLQDTGCHFIETRNDFVDEALVQQVHARGVKICGWSTVDPVEIARLCTLGVDMVKTDAPDVAVPIADTVRQ</sequence>
<reference evidence="2 3" key="1">
    <citation type="journal article" date="2023" name="Microb. Genom.">
        <title>Mesoterricola silvestris gen. nov., sp. nov., Mesoterricola sediminis sp. nov., Geothrix oryzae sp. nov., Geothrix edaphica sp. nov., Geothrix rubra sp. nov., and Geothrix limicola sp. nov., six novel members of Acidobacteriota isolated from soils.</title>
        <authorList>
            <person name="Weisberg A.J."/>
            <person name="Pearce E."/>
            <person name="Kramer C.G."/>
            <person name="Chang J.H."/>
            <person name="Clarke C.R."/>
        </authorList>
    </citation>
    <scope>NUCLEOTIDE SEQUENCE [LARGE SCALE GENOMIC DNA]</scope>
    <source>
        <strain evidence="2 3">ID09-01A</strain>
    </source>
</reference>
<evidence type="ECO:0000259" key="1">
    <source>
        <dbReference type="PROSITE" id="PS51704"/>
    </source>
</evidence>
<name>A0ABU4NVA3_9ACTN</name>
<accession>A0ABU4NVA3</accession>
<dbReference type="PROSITE" id="PS51704">
    <property type="entry name" value="GP_PDE"/>
    <property type="match status" value="1"/>
</dbReference>
<dbReference type="EMBL" id="JARAYU010000037">
    <property type="protein sequence ID" value="MDX3706953.1"/>
    <property type="molecule type" value="Genomic_DNA"/>
</dbReference>
<proteinExistence type="predicted"/>
<gene>
    <name evidence="2" type="ORF">PV662_46210</name>
</gene>
<comment type="caution">
    <text evidence="2">The sequence shown here is derived from an EMBL/GenBank/DDBJ whole genome shotgun (WGS) entry which is preliminary data.</text>
</comment>
<dbReference type="CDD" id="cd08556">
    <property type="entry name" value="GDPD"/>
    <property type="match status" value="1"/>
</dbReference>
<feature type="domain" description="GP-PDE" evidence="1">
    <location>
        <begin position="5"/>
        <end position="241"/>
    </location>
</feature>
<dbReference type="RefSeq" id="WP_319063848.1">
    <property type="nucleotide sequence ID" value="NZ_JARAYT010000022.1"/>
</dbReference>
<dbReference type="SUPFAM" id="SSF51695">
    <property type="entry name" value="PLC-like phosphodiesterases"/>
    <property type="match status" value="1"/>
</dbReference>
<evidence type="ECO:0000313" key="3">
    <source>
        <dbReference type="Proteomes" id="UP001271274"/>
    </source>
</evidence>